<feature type="compositionally biased region" description="Basic and acidic residues" evidence="1">
    <location>
        <begin position="703"/>
        <end position="715"/>
    </location>
</feature>
<evidence type="ECO:0000313" key="3">
    <source>
        <dbReference type="Proteomes" id="UP000054560"/>
    </source>
</evidence>
<feature type="region of interest" description="Disordered" evidence="1">
    <location>
        <begin position="400"/>
        <end position="445"/>
    </location>
</feature>
<feature type="compositionally biased region" description="Polar residues" evidence="1">
    <location>
        <begin position="426"/>
        <end position="443"/>
    </location>
</feature>
<sequence length="806" mass="87569">MLSYLRRRSRLNSVDDYDGETLVQLMTLVRGLLTSHALPLVERSPALLSLYRKVQIRIAVLMKMGMLSRDRFYRLRAAGHVVRYDKGVPAISKALRKMLETTERCPGNKKEQRAFEKYSVLYYKWWHSAFHTPRFEEDIAEHDRRDAPLDILDELLCDMLLHVEAPASSKFKSKKSQQSVYGPRRASLENFSDVESEQEKANHYSVHTGQIQNVFAKMASRRTDLAYGRPGAVQVVQTRPSARDAFPLALSADQHSPGLLHDHRSPTVTVEGADSSGSGTGGSSSSAYTRNSQRRRASDESTGMLRRASDEGKRSLLQAQGNRIISTSHSNVSQNANTNANTNGNAISFASRPQRANSIGARSVDDYGKKIRSSQANGAHAQPGDAYNREQAQGAPVFKRSSIGGETKDNHPSSSSVRQAGFHGNAHSSATQPQTESEPNLQPSREGAVATMGFAMSAAMGMGIDAIALLAKKSIPIPSKLGSPSKQLQIGPANPRGYTHGYQDPQNGPSVNDMRMDPTRVPTAQEGSRSDSTNTSNKSLGVSQSVGLTSLTGKSSVYSPEGSASNSNSLQLNEGTTSQNNSGSVLYERDAGSGREDGGGSQSKAKKIMTVLRHSSMTSGLGVSSSDKKKEKERERERGEEGEMGFKTDARASVSVEQQQPIVAAMGAQVTGRSDSTVDGSVDTSINSLFSGNTGVKLGANEDSNKSGKYHGSEHRKNRWKNRVMRSLAKRKSGEKEQQKRNMAPRGTVWGPRPGILLTTPPPGPESTENARADQAGNVNMVQREVSKPVGRQPIVKFVRRRSSLT</sequence>
<feature type="compositionally biased region" description="Basic residues" evidence="1">
    <location>
        <begin position="716"/>
        <end position="731"/>
    </location>
</feature>
<dbReference type="EMBL" id="KQ242469">
    <property type="protein sequence ID" value="KNC78551.1"/>
    <property type="molecule type" value="Genomic_DNA"/>
</dbReference>
<feature type="region of interest" description="Disordered" evidence="1">
    <location>
        <begin position="254"/>
        <end position="314"/>
    </location>
</feature>
<feature type="compositionally biased region" description="Low complexity" evidence="1">
    <location>
        <begin position="335"/>
        <end position="346"/>
    </location>
</feature>
<gene>
    <name evidence="2" type="ORF">SARC_09024</name>
</gene>
<protein>
    <submittedName>
        <fullName evidence="2">Uncharacterized protein</fullName>
    </submittedName>
</protein>
<feature type="region of interest" description="Disordered" evidence="1">
    <location>
        <begin position="697"/>
        <end position="788"/>
    </location>
</feature>
<dbReference type="AlphaFoldDB" id="A0A0L0FPW2"/>
<dbReference type="Proteomes" id="UP000054560">
    <property type="component" value="Unassembled WGS sequence"/>
</dbReference>
<keyword evidence="3" id="KW-1185">Reference proteome</keyword>
<feature type="compositionally biased region" description="Basic and acidic residues" evidence="1">
    <location>
        <begin position="626"/>
        <end position="650"/>
    </location>
</feature>
<proteinExistence type="predicted"/>
<accession>A0A0L0FPW2</accession>
<name>A0A0L0FPW2_9EUKA</name>
<feature type="region of interest" description="Disordered" evidence="1">
    <location>
        <begin position="327"/>
        <end position="364"/>
    </location>
</feature>
<organism evidence="2 3">
    <name type="scientific">Sphaeroforma arctica JP610</name>
    <dbReference type="NCBI Taxonomy" id="667725"/>
    <lineage>
        <taxon>Eukaryota</taxon>
        <taxon>Ichthyosporea</taxon>
        <taxon>Ichthyophonida</taxon>
        <taxon>Sphaeroforma</taxon>
    </lineage>
</organism>
<dbReference type="RefSeq" id="XP_014152453.1">
    <property type="nucleotide sequence ID" value="XM_014296978.1"/>
</dbReference>
<evidence type="ECO:0000313" key="2">
    <source>
        <dbReference type="EMBL" id="KNC78551.1"/>
    </source>
</evidence>
<dbReference type="GeneID" id="25909528"/>
<feature type="compositionally biased region" description="Low complexity" evidence="1">
    <location>
        <begin position="615"/>
        <end position="625"/>
    </location>
</feature>
<feature type="region of interest" description="Disordered" evidence="1">
    <location>
        <begin position="480"/>
        <end position="654"/>
    </location>
</feature>
<feature type="compositionally biased region" description="Polar residues" evidence="1">
    <location>
        <begin position="525"/>
        <end position="584"/>
    </location>
</feature>
<evidence type="ECO:0000256" key="1">
    <source>
        <dbReference type="SAM" id="MobiDB-lite"/>
    </source>
</evidence>
<reference evidence="2 3" key="1">
    <citation type="submission" date="2011-02" db="EMBL/GenBank/DDBJ databases">
        <title>The Genome Sequence of Sphaeroforma arctica JP610.</title>
        <authorList>
            <consortium name="The Broad Institute Genome Sequencing Platform"/>
            <person name="Russ C."/>
            <person name="Cuomo C."/>
            <person name="Young S.K."/>
            <person name="Zeng Q."/>
            <person name="Gargeya S."/>
            <person name="Alvarado L."/>
            <person name="Berlin A."/>
            <person name="Chapman S.B."/>
            <person name="Chen Z."/>
            <person name="Freedman E."/>
            <person name="Gellesch M."/>
            <person name="Goldberg J."/>
            <person name="Griggs A."/>
            <person name="Gujja S."/>
            <person name="Heilman E."/>
            <person name="Heiman D."/>
            <person name="Howarth C."/>
            <person name="Mehta T."/>
            <person name="Neiman D."/>
            <person name="Pearson M."/>
            <person name="Roberts A."/>
            <person name="Saif S."/>
            <person name="Shea T."/>
            <person name="Shenoy N."/>
            <person name="Sisk P."/>
            <person name="Stolte C."/>
            <person name="Sykes S."/>
            <person name="White J."/>
            <person name="Yandava C."/>
            <person name="Burger G."/>
            <person name="Gray M.W."/>
            <person name="Holland P.W.H."/>
            <person name="King N."/>
            <person name="Lang F.B.F."/>
            <person name="Roger A.J."/>
            <person name="Ruiz-Trillo I."/>
            <person name="Haas B."/>
            <person name="Nusbaum C."/>
            <person name="Birren B."/>
        </authorList>
    </citation>
    <scope>NUCLEOTIDE SEQUENCE [LARGE SCALE GENOMIC DNA]</scope>
    <source>
        <strain evidence="2 3">JP610</strain>
    </source>
</reference>
<feature type="compositionally biased region" description="Basic and acidic residues" evidence="1">
    <location>
        <begin position="587"/>
        <end position="598"/>
    </location>
</feature>